<keyword evidence="2" id="KW-0805">Transcription regulation</keyword>
<evidence type="ECO:0000256" key="3">
    <source>
        <dbReference type="ARBA" id="ARBA00023125"/>
    </source>
</evidence>
<evidence type="ECO:0000313" key="9">
    <source>
        <dbReference type="EMBL" id="KAI1871764.1"/>
    </source>
</evidence>
<dbReference type="InterPro" id="IPR001138">
    <property type="entry name" value="Zn2Cys6_DnaBD"/>
</dbReference>
<keyword evidence="7" id="KW-0812">Transmembrane</keyword>
<evidence type="ECO:0000256" key="6">
    <source>
        <dbReference type="SAM" id="MobiDB-lite"/>
    </source>
</evidence>
<dbReference type="GO" id="GO:0005634">
    <property type="term" value="C:nucleus"/>
    <property type="evidence" value="ECO:0007669"/>
    <property type="project" value="TreeGrafter"/>
</dbReference>
<keyword evidence="10" id="KW-1185">Reference proteome</keyword>
<dbReference type="GO" id="GO:0006351">
    <property type="term" value="P:DNA-templated transcription"/>
    <property type="evidence" value="ECO:0007669"/>
    <property type="project" value="InterPro"/>
</dbReference>
<sequence>MATPASQSDQTRDLSGAVGPGAGRPSPDGPELSNDSPEGRRTSKRRRIAIACSACRSKKSRCDGQRPKCSSCQSQNIDCAYAQTPLPGTIPMPKIFLQLMETRVASLENDVQQLKQQQSGSFSSQVSQADAASGRRMSDPRPDDEMFESSVSPDGTDGVGSIEFTDEMDSGYFGPSSNIAFTRNIKEALGFLLGSRQDIRNQSAGVAKARQTMLHVSRPPSPSPRSSEAWINDKGGQDCLRMPPSYQMEALMDQFFADPGALFPYVHQETFMGTYWEVKRSGFKRFRRSWLGLLNAILAVATAASTSVTLTSMNRAARAEVFFARAHSLCMNQMIGGANVETVQVMLLMSQYLQGTHRSMKTWNIHGLAIKACFQLGLHSENALKSRTPLEREIRARTWFGCVLLDRTLSMTFGRPPSIPETYVRVSLPQLYEQHMSPETSDRMAEAQSTQFFVSAISNLGTSSNNSITTLASSVLQIEHQFLEWQSNLPPFQGLITPEDLPSSDEYSLARRLRVVLTLRYHNLRILAHRPILDKCLEAAIGGEANAAEISMLNKVGWRSKSICVQSSSALISIIHDITMAPEPKWRLLGAWWFSLYYAFNAALTIIAVLLTEESVTSTSTFDAMGISEGLLHATLDQAISSLPLIDVGNKMVEKCAKFVTTLRYYLNMLKSSDSASNTTTESPVNHVANASNGSGVESFNILADMSHVEAGFESDFFSTLNPDFTTMLYNADVFF</sequence>
<dbReference type="GO" id="GO:0000981">
    <property type="term" value="F:DNA-binding transcription factor activity, RNA polymerase II-specific"/>
    <property type="evidence" value="ECO:0007669"/>
    <property type="project" value="InterPro"/>
</dbReference>
<dbReference type="SMART" id="SM00066">
    <property type="entry name" value="GAL4"/>
    <property type="match status" value="1"/>
</dbReference>
<dbReference type="GO" id="GO:0008270">
    <property type="term" value="F:zinc ion binding"/>
    <property type="evidence" value="ECO:0007669"/>
    <property type="project" value="InterPro"/>
</dbReference>
<keyword evidence="1" id="KW-0479">Metal-binding</keyword>
<dbReference type="GO" id="GO:0000435">
    <property type="term" value="P:positive regulation of transcription from RNA polymerase II promoter by galactose"/>
    <property type="evidence" value="ECO:0007669"/>
    <property type="project" value="TreeGrafter"/>
</dbReference>
<evidence type="ECO:0000256" key="4">
    <source>
        <dbReference type="ARBA" id="ARBA00023163"/>
    </source>
</evidence>
<keyword evidence="7" id="KW-0472">Membrane</keyword>
<evidence type="ECO:0000256" key="5">
    <source>
        <dbReference type="ARBA" id="ARBA00023242"/>
    </source>
</evidence>
<feature type="region of interest" description="Disordered" evidence="6">
    <location>
        <begin position="111"/>
        <end position="161"/>
    </location>
</feature>
<dbReference type="Pfam" id="PF00172">
    <property type="entry name" value="Zn_clus"/>
    <property type="match status" value="1"/>
</dbReference>
<comment type="caution">
    <text evidence="9">The sequence shown here is derived from an EMBL/GenBank/DDBJ whole genome shotgun (WGS) entry which is preliminary data.</text>
</comment>
<keyword evidence="7" id="KW-1133">Transmembrane helix</keyword>
<organism evidence="9 10">
    <name type="scientific">Neoarthrinium moseri</name>
    <dbReference type="NCBI Taxonomy" id="1658444"/>
    <lineage>
        <taxon>Eukaryota</taxon>
        <taxon>Fungi</taxon>
        <taxon>Dikarya</taxon>
        <taxon>Ascomycota</taxon>
        <taxon>Pezizomycotina</taxon>
        <taxon>Sordariomycetes</taxon>
        <taxon>Xylariomycetidae</taxon>
        <taxon>Amphisphaeriales</taxon>
        <taxon>Apiosporaceae</taxon>
        <taxon>Neoarthrinium</taxon>
    </lineage>
</organism>
<dbReference type="SMART" id="SM00906">
    <property type="entry name" value="Fungal_trans"/>
    <property type="match status" value="1"/>
</dbReference>
<dbReference type="CDD" id="cd00067">
    <property type="entry name" value="GAL4"/>
    <property type="match status" value="1"/>
</dbReference>
<evidence type="ECO:0000256" key="1">
    <source>
        <dbReference type="ARBA" id="ARBA00022723"/>
    </source>
</evidence>
<dbReference type="PROSITE" id="PS00463">
    <property type="entry name" value="ZN2_CY6_FUNGAL_1"/>
    <property type="match status" value="1"/>
</dbReference>
<gene>
    <name evidence="9" type="ORF">JX265_005750</name>
</gene>
<proteinExistence type="predicted"/>
<keyword evidence="4" id="KW-0804">Transcription</keyword>
<keyword evidence="5" id="KW-0539">Nucleus</keyword>
<accession>A0A9P9WN74</accession>
<dbReference type="Gene3D" id="4.10.240.10">
    <property type="entry name" value="Zn(2)-C6 fungal-type DNA-binding domain"/>
    <property type="match status" value="1"/>
</dbReference>
<evidence type="ECO:0000313" key="10">
    <source>
        <dbReference type="Proteomes" id="UP000829685"/>
    </source>
</evidence>
<dbReference type="SUPFAM" id="SSF57701">
    <property type="entry name" value="Zn2/Cys6 DNA-binding domain"/>
    <property type="match status" value="1"/>
</dbReference>
<name>A0A9P9WN74_9PEZI</name>
<dbReference type="Proteomes" id="UP000829685">
    <property type="component" value="Unassembled WGS sequence"/>
</dbReference>
<dbReference type="PANTHER" id="PTHR47424">
    <property type="entry name" value="REGULATORY PROTEIN GAL4"/>
    <property type="match status" value="1"/>
</dbReference>
<feature type="region of interest" description="Disordered" evidence="6">
    <location>
        <begin position="1"/>
        <end position="46"/>
    </location>
</feature>
<dbReference type="PROSITE" id="PS50048">
    <property type="entry name" value="ZN2_CY6_FUNGAL_2"/>
    <property type="match status" value="1"/>
</dbReference>
<dbReference type="PANTHER" id="PTHR47424:SF3">
    <property type="entry name" value="REGULATORY PROTEIN GAL4"/>
    <property type="match status" value="1"/>
</dbReference>
<evidence type="ECO:0000259" key="8">
    <source>
        <dbReference type="PROSITE" id="PS50048"/>
    </source>
</evidence>
<dbReference type="EMBL" id="JAFIMR010000012">
    <property type="protein sequence ID" value="KAI1871764.1"/>
    <property type="molecule type" value="Genomic_DNA"/>
</dbReference>
<dbReference type="GO" id="GO:0000978">
    <property type="term" value="F:RNA polymerase II cis-regulatory region sequence-specific DNA binding"/>
    <property type="evidence" value="ECO:0007669"/>
    <property type="project" value="TreeGrafter"/>
</dbReference>
<reference evidence="9" key="1">
    <citation type="submission" date="2021-03" db="EMBL/GenBank/DDBJ databases">
        <title>Revisited historic fungal species revealed as producer of novel bioactive compounds through whole genome sequencing and comparative genomics.</title>
        <authorList>
            <person name="Vignolle G.A."/>
            <person name="Hochenegger N."/>
            <person name="Mach R.L."/>
            <person name="Mach-Aigner A.R."/>
            <person name="Javad Rahimi M."/>
            <person name="Salim K.A."/>
            <person name="Chan C.M."/>
            <person name="Lim L.B.L."/>
            <person name="Cai F."/>
            <person name="Druzhinina I.S."/>
            <person name="U'Ren J.M."/>
            <person name="Derntl C."/>
        </authorList>
    </citation>
    <scope>NUCLEOTIDE SEQUENCE</scope>
    <source>
        <strain evidence="9">TUCIM 5799</strain>
    </source>
</reference>
<dbReference type="Pfam" id="PF04082">
    <property type="entry name" value="Fungal_trans"/>
    <property type="match status" value="1"/>
</dbReference>
<feature type="compositionally biased region" description="Low complexity" evidence="6">
    <location>
        <begin position="112"/>
        <end position="128"/>
    </location>
</feature>
<dbReference type="InterPro" id="IPR007219">
    <property type="entry name" value="XnlR_reg_dom"/>
</dbReference>
<feature type="transmembrane region" description="Helical" evidence="7">
    <location>
        <begin position="590"/>
        <end position="611"/>
    </location>
</feature>
<dbReference type="CDD" id="cd12148">
    <property type="entry name" value="fungal_TF_MHR"/>
    <property type="match status" value="1"/>
</dbReference>
<keyword evidence="3" id="KW-0238">DNA-binding</keyword>
<dbReference type="OrthoDB" id="424974at2759"/>
<dbReference type="InterPro" id="IPR051127">
    <property type="entry name" value="Fungal_SecMet_Regulators"/>
</dbReference>
<evidence type="ECO:0000256" key="2">
    <source>
        <dbReference type="ARBA" id="ARBA00023015"/>
    </source>
</evidence>
<dbReference type="InterPro" id="IPR036864">
    <property type="entry name" value="Zn2-C6_fun-type_DNA-bd_sf"/>
</dbReference>
<protein>
    <recommendedName>
        <fullName evidence="8">Zn(2)-C6 fungal-type domain-containing protein</fullName>
    </recommendedName>
</protein>
<feature type="domain" description="Zn(2)-C6 fungal-type" evidence="8">
    <location>
        <begin position="51"/>
        <end position="81"/>
    </location>
</feature>
<dbReference type="AlphaFoldDB" id="A0A9P9WN74"/>
<evidence type="ECO:0000256" key="7">
    <source>
        <dbReference type="SAM" id="Phobius"/>
    </source>
</evidence>